<evidence type="ECO:0000259" key="4">
    <source>
        <dbReference type="Pfam" id="PF00668"/>
    </source>
</evidence>
<dbReference type="InterPro" id="IPR001242">
    <property type="entry name" value="Condensation_dom"/>
</dbReference>
<dbReference type="Gene3D" id="3.40.50.12780">
    <property type="entry name" value="N-terminal domain of ligase-like"/>
    <property type="match status" value="1"/>
</dbReference>
<feature type="domain" description="Condensation" evidence="4">
    <location>
        <begin position="79"/>
        <end position="508"/>
    </location>
</feature>
<dbReference type="InterPro" id="IPR023213">
    <property type="entry name" value="CAT-like_dom_sf"/>
</dbReference>
<protein>
    <submittedName>
        <fullName evidence="5">Uncharacterized protein</fullName>
    </submittedName>
</protein>
<accession>A0ABR2VLE7</accession>
<evidence type="ECO:0000256" key="2">
    <source>
        <dbReference type="ARBA" id="ARBA00022553"/>
    </source>
</evidence>
<organism evidence="5 6">
    <name type="scientific">Basidiobolus ranarum</name>
    <dbReference type="NCBI Taxonomy" id="34480"/>
    <lineage>
        <taxon>Eukaryota</taxon>
        <taxon>Fungi</taxon>
        <taxon>Fungi incertae sedis</taxon>
        <taxon>Zoopagomycota</taxon>
        <taxon>Entomophthoromycotina</taxon>
        <taxon>Basidiobolomycetes</taxon>
        <taxon>Basidiobolales</taxon>
        <taxon>Basidiobolaceae</taxon>
        <taxon>Basidiobolus</taxon>
    </lineage>
</organism>
<keyword evidence="2" id="KW-0597">Phosphoprotein</keyword>
<dbReference type="NCBIfam" id="TIGR01733">
    <property type="entry name" value="AA-adenyl-dom"/>
    <property type="match status" value="1"/>
</dbReference>
<name>A0ABR2VLE7_9FUNG</name>
<gene>
    <name evidence="5" type="ORF">K7432_016610</name>
</gene>
<dbReference type="SUPFAM" id="SSF56801">
    <property type="entry name" value="Acetyl-CoA synthetase-like"/>
    <property type="match status" value="1"/>
</dbReference>
<proteinExistence type="predicted"/>
<dbReference type="Pfam" id="PF00668">
    <property type="entry name" value="Condensation"/>
    <property type="match status" value="1"/>
</dbReference>
<dbReference type="InterPro" id="IPR010071">
    <property type="entry name" value="AA_adenyl_dom"/>
</dbReference>
<sequence>MAIKLVAVARKHNYRITVQKLFEWPTIAKLAQRCTAVENEKALIEEIERYSLLRLNPDEIDQLLYDEIEKNGIAPSEVDDMYPCAPLQEALFAIGLRTKSDYLAQQVFICGDALNIDRLKAAWLLVIEANPILRTTIMFTNSGHSHLSGLQVVLGKESIDWRQVNVEKNESMDEALSKVLEDDRERGIEAGKLLTRFTVLTSEDGVLYFIWTIHHTLYDGWSMDLILNDLVTAYQGQEVAARPSYSHFINYNLQLSREESINYWSNVLNGVTNTCISKASSLSQKVEAPKVMTSRIPIDFAEITTKHNITLATIINLAWAIVLKYHTGNSDVVFGTVNSGRNVPVDGIDQICGPCLTTLPVRVKLEEDLTIAEVMSGMHVEQLEQYRYQNIGLQDIQKECINVQNANLFDSLIVVQNLGMNNIDALMSSVGLVAIKSVMIPDFPLVVEILIGTNNHEITIHYDERRVPLDEVNSLLGHFRTALVNIEANASTLVNDFSIISQSEYQLLDMWGSALIDNINHGCIHTLFEEQVLRTPNNIAVQFEKSEYVTYSELNRRANRLAYFLIESGVGVESLVPLCFDKSIDMVVAMLAVLKAGGAYVPMDPSNPDERNHFIIQETQARIVVTTGNFIAKFAEMDVTTIDTRARLLSSQSVDNPVLPGLNSRNLCYVIYTSGSTGTPKGVMLEHASVVNFITGLNTIWNQGWDDNILQFASYTFDASVVTIFATLLTGARICMASKESLLSNLGGIIESMNITCAELTPTVASQIQPLECPSLKKLILGGEMVTNSIRDTWAPHVQLSNGYGPTEAAVGVTINHSVSESTQCRNVGMPLPNNKIFILDSNLRIVPLGVVGELCISGIQLARGYLNRPDLTAKTFVENPFTPGERMYLTGDLANFMV</sequence>
<dbReference type="EMBL" id="JASJQH010009728">
    <property type="protein sequence ID" value="KAK9675169.1"/>
    <property type="molecule type" value="Genomic_DNA"/>
</dbReference>
<dbReference type="CDD" id="cd19545">
    <property type="entry name" value="FUM14_C_NRPS-like"/>
    <property type="match status" value="1"/>
</dbReference>
<dbReference type="InterPro" id="IPR042099">
    <property type="entry name" value="ANL_N_sf"/>
</dbReference>
<evidence type="ECO:0000259" key="3">
    <source>
        <dbReference type="Pfam" id="PF00501"/>
    </source>
</evidence>
<dbReference type="PANTHER" id="PTHR45527">
    <property type="entry name" value="NONRIBOSOMAL PEPTIDE SYNTHETASE"/>
    <property type="match status" value="1"/>
</dbReference>
<dbReference type="SUPFAM" id="SSF52777">
    <property type="entry name" value="CoA-dependent acyltransferases"/>
    <property type="match status" value="2"/>
</dbReference>
<dbReference type="Gene3D" id="3.30.559.10">
    <property type="entry name" value="Chloramphenicol acetyltransferase-like domain"/>
    <property type="match status" value="1"/>
</dbReference>
<keyword evidence="6" id="KW-1185">Reference proteome</keyword>
<dbReference type="PANTHER" id="PTHR45527:SF1">
    <property type="entry name" value="FATTY ACID SYNTHASE"/>
    <property type="match status" value="1"/>
</dbReference>
<dbReference type="Pfam" id="PF00501">
    <property type="entry name" value="AMP-binding"/>
    <property type="match status" value="1"/>
</dbReference>
<dbReference type="PROSITE" id="PS00455">
    <property type="entry name" value="AMP_BINDING"/>
    <property type="match status" value="1"/>
</dbReference>
<dbReference type="InterPro" id="IPR020845">
    <property type="entry name" value="AMP-binding_CS"/>
</dbReference>
<evidence type="ECO:0000313" key="6">
    <source>
        <dbReference type="Proteomes" id="UP001479436"/>
    </source>
</evidence>
<reference evidence="5 6" key="1">
    <citation type="submission" date="2023-04" db="EMBL/GenBank/DDBJ databases">
        <title>Genome of Basidiobolus ranarum AG-B5.</title>
        <authorList>
            <person name="Stajich J.E."/>
            <person name="Carter-House D."/>
            <person name="Gryganskyi A."/>
        </authorList>
    </citation>
    <scope>NUCLEOTIDE SEQUENCE [LARGE SCALE GENOMIC DNA]</scope>
    <source>
        <strain evidence="5 6">AG-B5</strain>
    </source>
</reference>
<dbReference type="Gene3D" id="3.30.559.30">
    <property type="entry name" value="Nonribosomal peptide synthetase, condensation domain"/>
    <property type="match status" value="1"/>
</dbReference>
<evidence type="ECO:0000313" key="5">
    <source>
        <dbReference type="EMBL" id="KAK9675169.1"/>
    </source>
</evidence>
<feature type="domain" description="AMP-dependent synthetase/ligase" evidence="3">
    <location>
        <begin position="528"/>
        <end position="867"/>
    </location>
</feature>
<dbReference type="Proteomes" id="UP001479436">
    <property type="component" value="Unassembled WGS sequence"/>
</dbReference>
<keyword evidence="1" id="KW-0596">Phosphopantetheine</keyword>
<dbReference type="InterPro" id="IPR000873">
    <property type="entry name" value="AMP-dep_synth/lig_dom"/>
</dbReference>
<dbReference type="CDD" id="cd05918">
    <property type="entry name" value="A_NRPS_SidN3_like"/>
    <property type="match status" value="1"/>
</dbReference>
<comment type="caution">
    <text evidence="5">The sequence shown here is derived from an EMBL/GenBank/DDBJ whole genome shotgun (WGS) entry which is preliminary data.</text>
</comment>
<evidence type="ECO:0000256" key="1">
    <source>
        <dbReference type="ARBA" id="ARBA00022450"/>
    </source>
</evidence>